<dbReference type="EMBL" id="UINC01217945">
    <property type="protein sequence ID" value="SVE44763.1"/>
    <property type="molecule type" value="Genomic_DNA"/>
</dbReference>
<proteinExistence type="predicted"/>
<organism evidence="1">
    <name type="scientific">marine metagenome</name>
    <dbReference type="NCBI Taxonomy" id="408172"/>
    <lineage>
        <taxon>unclassified sequences</taxon>
        <taxon>metagenomes</taxon>
        <taxon>ecological metagenomes</taxon>
    </lineage>
</organism>
<dbReference type="AlphaFoldDB" id="A0A383DKE5"/>
<accession>A0A383DKE5</accession>
<feature type="non-terminal residue" evidence="1">
    <location>
        <position position="28"/>
    </location>
</feature>
<name>A0A383DKE5_9ZZZZ</name>
<evidence type="ECO:0000313" key="1">
    <source>
        <dbReference type="EMBL" id="SVE44763.1"/>
    </source>
</evidence>
<protein>
    <submittedName>
        <fullName evidence="1">Uncharacterized protein</fullName>
    </submittedName>
</protein>
<reference evidence="1" key="1">
    <citation type="submission" date="2018-05" db="EMBL/GenBank/DDBJ databases">
        <authorList>
            <person name="Lanie J.A."/>
            <person name="Ng W.-L."/>
            <person name="Kazmierczak K.M."/>
            <person name="Andrzejewski T.M."/>
            <person name="Davidsen T.M."/>
            <person name="Wayne K.J."/>
            <person name="Tettelin H."/>
            <person name="Glass J.I."/>
            <person name="Rusch D."/>
            <person name="Podicherti R."/>
            <person name="Tsui H.-C.T."/>
            <person name="Winkler M.E."/>
        </authorList>
    </citation>
    <scope>NUCLEOTIDE SEQUENCE</scope>
</reference>
<gene>
    <name evidence="1" type="ORF">METZ01_LOCUS497617</name>
</gene>
<sequence length="28" mass="3280">MEIIANLNIYCFARLRMLGLDKRHTDAT</sequence>